<dbReference type="InterPro" id="IPR011545">
    <property type="entry name" value="DEAD/DEAH_box_helicase_dom"/>
</dbReference>
<evidence type="ECO:0000313" key="9">
    <source>
        <dbReference type="Proteomes" id="UP000217785"/>
    </source>
</evidence>
<keyword evidence="2" id="KW-0378">Hydrolase</keyword>
<dbReference type="GO" id="GO:0033592">
    <property type="term" value="F:RNA strand annealing activity"/>
    <property type="evidence" value="ECO:0007669"/>
    <property type="project" value="TreeGrafter"/>
</dbReference>
<dbReference type="SMART" id="SM00487">
    <property type="entry name" value="DEXDc"/>
    <property type="match status" value="1"/>
</dbReference>
<dbReference type="InterPro" id="IPR014001">
    <property type="entry name" value="Helicase_ATP-bd"/>
</dbReference>
<evidence type="ECO:0000256" key="2">
    <source>
        <dbReference type="ARBA" id="ARBA00022801"/>
    </source>
</evidence>
<evidence type="ECO:0000259" key="6">
    <source>
        <dbReference type="PROSITE" id="PS51192"/>
    </source>
</evidence>
<keyword evidence="3 8" id="KW-0347">Helicase</keyword>
<dbReference type="GO" id="GO:0005524">
    <property type="term" value="F:ATP binding"/>
    <property type="evidence" value="ECO:0007669"/>
    <property type="project" value="UniProtKB-KW"/>
</dbReference>
<dbReference type="InterPro" id="IPR001650">
    <property type="entry name" value="Helicase_C-like"/>
</dbReference>
<evidence type="ECO:0000256" key="5">
    <source>
        <dbReference type="SAM" id="MobiDB-lite"/>
    </source>
</evidence>
<dbReference type="Proteomes" id="UP000217785">
    <property type="component" value="Unassembled WGS sequence"/>
</dbReference>
<sequence length="402" mass="45303">MTEPFQSLTTMKPFLQEAWRKNSFADLTAIQQHAIPLILQGKDIIAESPTGTGKTLAYLLPLLERTNPEQKDVQAVILAPTRELVMQIHHEIQKYSAGSGITGAAFIGGADLKRQIEKLKNKPQIIAGTPGRILELTKAKKLKMHEVKTIVVDEVDQMIKLELMNTIKAVVKTTLKSRQILFFSATIPERVEKEGRDMMKDPVVIRIAKEDLPESQVEHFYFVCERRDKIDLLRRIVKLHSPKAIAFVNNSGSLNEMAAKLEYKGVSLEVLHGELGKTQRETVIKNFRTGKIPLLLATDIAARGLDIPEITHVIQFDLPETVDQYIHRSGRTGRMGKAGTVISLITQYEEQRLQRFSKELGIPIEKKTLFMDMIVDKKPSRPSPRSAAPAKRGKTSKGRYDR</sequence>
<dbReference type="Gene3D" id="3.40.50.300">
    <property type="entry name" value="P-loop containing nucleotide triphosphate hydrolases"/>
    <property type="match status" value="2"/>
</dbReference>
<evidence type="ECO:0000256" key="4">
    <source>
        <dbReference type="ARBA" id="ARBA00022840"/>
    </source>
</evidence>
<dbReference type="PANTHER" id="PTHR47963">
    <property type="entry name" value="DEAD-BOX ATP-DEPENDENT RNA HELICASE 47, MITOCHONDRIAL"/>
    <property type="match status" value="1"/>
</dbReference>
<dbReference type="PANTHER" id="PTHR47963:SF7">
    <property type="entry name" value="ATP-DEPENDENT RNA HELICASE YFML-RELATED"/>
    <property type="match status" value="1"/>
</dbReference>
<keyword evidence="9" id="KW-1185">Reference proteome</keyword>
<reference evidence="9" key="1">
    <citation type="submission" date="2017-07" db="EMBL/GenBank/DDBJ databases">
        <title>Draft genome sequence of Effusibacillus lacus strain skLN1.</title>
        <authorList>
            <person name="Watanabe M."/>
            <person name="Kojima H."/>
            <person name="Fukui M."/>
        </authorList>
    </citation>
    <scope>NUCLEOTIDE SEQUENCE [LARGE SCALE GENOMIC DNA]</scope>
    <source>
        <strain evidence="9">skLN1</strain>
    </source>
</reference>
<dbReference type="InterPro" id="IPR044742">
    <property type="entry name" value="DEAD/DEAH_RhlB"/>
</dbReference>
<protein>
    <submittedName>
        <fullName evidence="8">RNA helicase</fullName>
    </submittedName>
</protein>
<dbReference type="AlphaFoldDB" id="A0A292YR66"/>
<dbReference type="SMART" id="SM00490">
    <property type="entry name" value="HELICc"/>
    <property type="match status" value="1"/>
</dbReference>
<proteinExistence type="predicted"/>
<evidence type="ECO:0000256" key="1">
    <source>
        <dbReference type="ARBA" id="ARBA00022741"/>
    </source>
</evidence>
<dbReference type="InterPro" id="IPR027417">
    <property type="entry name" value="P-loop_NTPase"/>
</dbReference>
<feature type="region of interest" description="Disordered" evidence="5">
    <location>
        <begin position="376"/>
        <end position="402"/>
    </location>
</feature>
<dbReference type="CDD" id="cd18787">
    <property type="entry name" value="SF2_C_DEAD"/>
    <property type="match status" value="1"/>
</dbReference>
<dbReference type="GO" id="GO:0009409">
    <property type="term" value="P:response to cold"/>
    <property type="evidence" value="ECO:0007669"/>
    <property type="project" value="TreeGrafter"/>
</dbReference>
<dbReference type="PROSITE" id="PS51194">
    <property type="entry name" value="HELICASE_CTER"/>
    <property type="match status" value="1"/>
</dbReference>
<dbReference type="SUPFAM" id="SSF52540">
    <property type="entry name" value="P-loop containing nucleoside triphosphate hydrolases"/>
    <property type="match status" value="1"/>
</dbReference>
<dbReference type="CDD" id="cd00268">
    <property type="entry name" value="DEADc"/>
    <property type="match status" value="1"/>
</dbReference>
<dbReference type="EMBL" id="BDUF01000109">
    <property type="protein sequence ID" value="GAX91676.1"/>
    <property type="molecule type" value="Genomic_DNA"/>
</dbReference>
<evidence type="ECO:0000259" key="7">
    <source>
        <dbReference type="PROSITE" id="PS51194"/>
    </source>
</evidence>
<dbReference type="Pfam" id="PF00270">
    <property type="entry name" value="DEAD"/>
    <property type="match status" value="1"/>
</dbReference>
<dbReference type="GO" id="GO:0005829">
    <property type="term" value="C:cytosol"/>
    <property type="evidence" value="ECO:0007669"/>
    <property type="project" value="TreeGrafter"/>
</dbReference>
<keyword evidence="4" id="KW-0067">ATP-binding</keyword>
<organism evidence="8 9">
    <name type="scientific">Effusibacillus lacus</name>
    <dbReference type="NCBI Taxonomy" id="1348429"/>
    <lineage>
        <taxon>Bacteria</taxon>
        <taxon>Bacillati</taxon>
        <taxon>Bacillota</taxon>
        <taxon>Bacilli</taxon>
        <taxon>Bacillales</taxon>
        <taxon>Alicyclobacillaceae</taxon>
        <taxon>Effusibacillus</taxon>
    </lineage>
</organism>
<name>A0A292YR66_9BACL</name>
<feature type="compositionally biased region" description="Basic residues" evidence="5">
    <location>
        <begin position="391"/>
        <end position="402"/>
    </location>
</feature>
<dbReference type="InterPro" id="IPR050547">
    <property type="entry name" value="DEAD_box_RNA_helicases"/>
</dbReference>
<dbReference type="Pfam" id="PF00271">
    <property type="entry name" value="Helicase_C"/>
    <property type="match status" value="1"/>
</dbReference>
<dbReference type="PROSITE" id="PS51192">
    <property type="entry name" value="HELICASE_ATP_BIND_1"/>
    <property type="match status" value="1"/>
</dbReference>
<gene>
    <name evidence="8" type="ORF">EFBL_3366</name>
</gene>
<dbReference type="OrthoDB" id="9805696at2"/>
<evidence type="ECO:0000256" key="3">
    <source>
        <dbReference type="ARBA" id="ARBA00022806"/>
    </source>
</evidence>
<dbReference type="RefSeq" id="WP_096183720.1">
    <property type="nucleotide sequence ID" value="NZ_BDUF01000109.1"/>
</dbReference>
<keyword evidence="1" id="KW-0547">Nucleotide-binding</keyword>
<evidence type="ECO:0000313" key="8">
    <source>
        <dbReference type="EMBL" id="GAX91676.1"/>
    </source>
</evidence>
<dbReference type="GO" id="GO:0005840">
    <property type="term" value="C:ribosome"/>
    <property type="evidence" value="ECO:0007669"/>
    <property type="project" value="TreeGrafter"/>
</dbReference>
<feature type="domain" description="Helicase C-terminal" evidence="7">
    <location>
        <begin position="231"/>
        <end position="375"/>
    </location>
</feature>
<dbReference type="GO" id="GO:0003724">
    <property type="term" value="F:RNA helicase activity"/>
    <property type="evidence" value="ECO:0007669"/>
    <property type="project" value="TreeGrafter"/>
</dbReference>
<feature type="domain" description="Helicase ATP-binding" evidence="6">
    <location>
        <begin position="35"/>
        <end position="205"/>
    </location>
</feature>
<dbReference type="GO" id="GO:0016787">
    <property type="term" value="F:hydrolase activity"/>
    <property type="evidence" value="ECO:0007669"/>
    <property type="project" value="UniProtKB-KW"/>
</dbReference>
<comment type="caution">
    <text evidence="8">The sequence shown here is derived from an EMBL/GenBank/DDBJ whole genome shotgun (WGS) entry which is preliminary data.</text>
</comment>
<accession>A0A292YR66</accession>